<dbReference type="InterPro" id="IPR053865">
    <property type="entry name" value="DUF6934"/>
</dbReference>
<evidence type="ECO:0000313" key="2">
    <source>
        <dbReference type="Proteomes" id="UP001179181"/>
    </source>
</evidence>
<keyword evidence="2" id="KW-1185">Reference proteome</keyword>
<dbReference type="EMBL" id="JAASQJ010000001">
    <property type="protein sequence ID" value="NIJ51253.1"/>
    <property type="molecule type" value="Genomic_DNA"/>
</dbReference>
<accession>A0ABX0UFF6</accession>
<sequence>MRRLLLLGLIFTISNLTIAQKSKKLIIKINVSDRAQQDGISTNLEAIESDFTIWGYCKGDWELFSKGVDYDIFLVERKL</sequence>
<evidence type="ECO:0000313" key="1">
    <source>
        <dbReference type="EMBL" id="NIJ51253.1"/>
    </source>
</evidence>
<protein>
    <submittedName>
        <fullName evidence="1">Uncharacterized protein</fullName>
    </submittedName>
</protein>
<gene>
    <name evidence="1" type="ORF">FHS68_000409</name>
</gene>
<dbReference type="RefSeq" id="WP_167266788.1">
    <property type="nucleotide sequence ID" value="NZ_JAASQJ010000001.1"/>
</dbReference>
<reference evidence="1 2" key="1">
    <citation type="submission" date="2020-03" db="EMBL/GenBank/DDBJ databases">
        <title>Genomic Encyclopedia of Type Strains, Phase IV (KMG-IV): sequencing the most valuable type-strain genomes for metagenomic binning, comparative biology and taxonomic classification.</title>
        <authorList>
            <person name="Goeker M."/>
        </authorList>
    </citation>
    <scope>NUCLEOTIDE SEQUENCE [LARGE SCALE GENOMIC DNA]</scope>
    <source>
        <strain evidence="1 2">DSM 102865</strain>
    </source>
</reference>
<name>A0ABX0UFF6_9BACT</name>
<comment type="caution">
    <text evidence="1">The sequence shown here is derived from an EMBL/GenBank/DDBJ whole genome shotgun (WGS) entry which is preliminary data.</text>
</comment>
<dbReference type="Pfam" id="PF22028">
    <property type="entry name" value="DUF6934"/>
    <property type="match status" value="1"/>
</dbReference>
<dbReference type="Proteomes" id="UP001179181">
    <property type="component" value="Unassembled WGS sequence"/>
</dbReference>
<organism evidence="1 2">
    <name type="scientific">Dyadobacter arcticus</name>
    <dbReference type="NCBI Taxonomy" id="1078754"/>
    <lineage>
        <taxon>Bacteria</taxon>
        <taxon>Pseudomonadati</taxon>
        <taxon>Bacteroidota</taxon>
        <taxon>Cytophagia</taxon>
        <taxon>Cytophagales</taxon>
        <taxon>Spirosomataceae</taxon>
        <taxon>Dyadobacter</taxon>
    </lineage>
</organism>
<proteinExistence type="predicted"/>